<keyword evidence="2" id="KW-0732">Signal</keyword>
<dbReference type="AlphaFoldDB" id="J3P1D1"/>
<protein>
    <submittedName>
        <fullName evidence="3 4">Uncharacterized protein</fullName>
    </submittedName>
</protein>
<dbReference type="HOGENOM" id="CLU_1875571_0_0_1"/>
<evidence type="ECO:0000313" key="3">
    <source>
        <dbReference type="EMBL" id="EJT77416.1"/>
    </source>
</evidence>
<name>J3P1D1_GAET3</name>
<reference evidence="3" key="2">
    <citation type="submission" date="2010-07" db="EMBL/GenBank/DDBJ databases">
        <authorList>
            <consortium name="The Broad Institute Genome Sequencing Platform"/>
            <consortium name="Broad Institute Genome Sequencing Center for Infectious Disease"/>
            <person name="Ma L.-J."/>
            <person name="Dead R."/>
            <person name="Young S."/>
            <person name="Zeng Q."/>
            <person name="Koehrsen M."/>
            <person name="Alvarado L."/>
            <person name="Berlin A."/>
            <person name="Chapman S.B."/>
            <person name="Chen Z."/>
            <person name="Freedman E."/>
            <person name="Gellesch M."/>
            <person name="Goldberg J."/>
            <person name="Griggs A."/>
            <person name="Gujja S."/>
            <person name="Heilman E.R."/>
            <person name="Heiman D."/>
            <person name="Hepburn T."/>
            <person name="Howarth C."/>
            <person name="Jen D."/>
            <person name="Larson L."/>
            <person name="Mehta T."/>
            <person name="Neiman D."/>
            <person name="Pearson M."/>
            <person name="Roberts A."/>
            <person name="Saif S."/>
            <person name="Shea T."/>
            <person name="Shenoy N."/>
            <person name="Sisk P."/>
            <person name="Stolte C."/>
            <person name="Sykes S."/>
            <person name="Walk T."/>
            <person name="White J."/>
            <person name="Yandava C."/>
            <person name="Haas B."/>
            <person name="Nusbaum C."/>
            <person name="Birren B."/>
        </authorList>
    </citation>
    <scope>NUCLEOTIDE SEQUENCE</scope>
    <source>
        <strain evidence="3">R3-111a-1</strain>
    </source>
</reference>
<dbReference type="EMBL" id="GL385397">
    <property type="protein sequence ID" value="EJT77416.1"/>
    <property type="molecule type" value="Genomic_DNA"/>
</dbReference>
<evidence type="ECO:0000256" key="1">
    <source>
        <dbReference type="SAM" id="MobiDB-lite"/>
    </source>
</evidence>
<sequence>MQLKASTCWPLLAAVIFSLTFCRTAEAAPIPSAPEVAPWCQPGEKLFSCEARTKRSTAVEPVIVSEQAAAAPSRLSARDPQCQDLGFGCVTQCDDGFNCRSVARPGPAKRHVIEEHADSEKPVPEGASARMITRSS</sequence>
<reference evidence="4" key="4">
    <citation type="journal article" date="2015" name="G3 (Bethesda)">
        <title>Genome sequences of three phytopathogenic species of the Magnaporthaceae family of fungi.</title>
        <authorList>
            <person name="Okagaki L.H."/>
            <person name="Nunes C.C."/>
            <person name="Sailsbery J."/>
            <person name="Clay B."/>
            <person name="Brown D."/>
            <person name="John T."/>
            <person name="Oh Y."/>
            <person name="Young N."/>
            <person name="Fitzgerald M."/>
            <person name="Haas B.J."/>
            <person name="Zeng Q."/>
            <person name="Young S."/>
            <person name="Adiconis X."/>
            <person name="Fan L."/>
            <person name="Levin J.Z."/>
            <person name="Mitchell T.K."/>
            <person name="Okubara P.A."/>
            <person name="Farman M.L."/>
            <person name="Kohn L.M."/>
            <person name="Birren B."/>
            <person name="Ma L.-J."/>
            <person name="Dean R.A."/>
        </authorList>
    </citation>
    <scope>NUCLEOTIDE SEQUENCE</scope>
    <source>
        <strain evidence="4">R3-111a-1</strain>
    </source>
</reference>
<evidence type="ECO:0000313" key="4">
    <source>
        <dbReference type="EnsemblFungi" id="EJT77416"/>
    </source>
</evidence>
<dbReference type="VEuPathDB" id="FungiDB:GGTG_07328"/>
<organism evidence="3">
    <name type="scientific">Gaeumannomyces tritici (strain R3-111a-1)</name>
    <name type="common">Wheat and barley take-all root rot fungus</name>
    <name type="synonym">Gaeumannomyces graminis var. tritici</name>
    <dbReference type="NCBI Taxonomy" id="644352"/>
    <lineage>
        <taxon>Eukaryota</taxon>
        <taxon>Fungi</taxon>
        <taxon>Dikarya</taxon>
        <taxon>Ascomycota</taxon>
        <taxon>Pezizomycotina</taxon>
        <taxon>Sordariomycetes</taxon>
        <taxon>Sordariomycetidae</taxon>
        <taxon>Magnaporthales</taxon>
        <taxon>Magnaporthaceae</taxon>
        <taxon>Gaeumannomyces</taxon>
    </lineage>
</organism>
<dbReference type="EnsemblFungi" id="EJT77416">
    <property type="protein sequence ID" value="EJT77416"/>
    <property type="gene ID" value="GGTG_07328"/>
</dbReference>
<reference evidence="5" key="1">
    <citation type="submission" date="2010-07" db="EMBL/GenBank/DDBJ databases">
        <title>The genome sequence of Gaeumannomyces graminis var. tritici strain R3-111a-1.</title>
        <authorList>
            <consortium name="The Broad Institute Genome Sequencing Platform"/>
            <person name="Ma L.-J."/>
            <person name="Dead R."/>
            <person name="Young S."/>
            <person name="Zeng Q."/>
            <person name="Koehrsen M."/>
            <person name="Alvarado L."/>
            <person name="Berlin A."/>
            <person name="Chapman S.B."/>
            <person name="Chen Z."/>
            <person name="Freedman E."/>
            <person name="Gellesch M."/>
            <person name="Goldberg J."/>
            <person name="Griggs A."/>
            <person name="Gujja S."/>
            <person name="Heilman E.R."/>
            <person name="Heiman D."/>
            <person name="Hepburn T."/>
            <person name="Howarth C."/>
            <person name="Jen D."/>
            <person name="Larson L."/>
            <person name="Mehta T."/>
            <person name="Neiman D."/>
            <person name="Pearson M."/>
            <person name="Roberts A."/>
            <person name="Saif S."/>
            <person name="Shea T."/>
            <person name="Shenoy N."/>
            <person name="Sisk P."/>
            <person name="Stolte C."/>
            <person name="Sykes S."/>
            <person name="Walk T."/>
            <person name="White J."/>
            <person name="Yandava C."/>
            <person name="Haas B."/>
            <person name="Nusbaum C."/>
            <person name="Birren B."/>
        </authorList>
    </citation>
    <scope>NUCLEOTIDE SEQUENCE [LARGE SCALE GENOMIC DNA]</scope>
    <source>
        <strain evidence="5">R3-111a-1</strain>
    </source>
</reference>
<evidence type="ECO:0000313" key="5">
    <source>
        <dbReference type="Proteomes" id="UP000006039"/>
    </source>
</evidence>
<evidence type="ECO:0000256" key="2">
    <source>
        <dbReference type="SAM" id="SignalP"/>
    </source>
</evidence>
<accession>J3P1D1</accession>
<proteinExistence type="predicted"/>
<dbReference type="Proteomes" id="UP000006039">
    <property type="component" value="Unassembled WGS sequence"/>
</dbReference>
<gene>
    <name evidence="4" type="primary">20347786</name>
    <name evidence="3" type="ORF">GGTG_07328</name>
</gene>
<feature type="region of interest" description="Disordered" evidence="1">
    <location>
        <begin position="116"/>
        <end position="136"/>
    </location>
</feature>
<feature type="chain" id="PRO_5015094781" evidence="2">
    <location>
        <begin position="28"/>
        <end position="136"/>
    </location>
</feature>
<dbReference type="RefSeq" id="XP_009223416.1">
    <property type="nucleotide sequence ID" value="XM_009225152.1"/>
</dbReference>
<reference evidence="4" key="5">
    <citation type="submission" date="2018-04" db="UniProtKB">
        <authorList>
            <consortium name="EnsemblFungi"/>
        </authorList>
    </citation>
    <scope>IDENTIFICATION</scope>
    <source>
        <strain evidence="4">R3-111a-1</strain>
    </source>
</reference>
<dbReference type="GeneID" id="20347786"/>
<feature type="signal peptide" evidence="2">
    <location>
        <begin position="1"/>
        <end position="27"/>
    </location>
</feature>
<keyword evidence="5" id="KW-1185">Reference proteome</keyword>
<reference evidence="3" key="3">
    <citation type="submission" date="2010-09" db="EMBL/GenBank/DDBJ databases">
        <title>Annotation of Gaeumannomyces graminis var. tritici R3-111a-1.</title>
        <authorList>
            <consortium name="The Broad Institute Genome Sequencing Platform"/>
            <person name="Ma L.-J."/>
            <person name="Dead R."/>
            <person name="Young S.K."/>
            <person name="Zeng Q."/>
            <person name="Gargeya S."/>
            <person name="Fitzgerald M."/>
            <person name="Haas B."/>
            <person name="Abouelleil A."/>
            <person name="Alvarado L."/>
            <person name="Arachchi H.M."/>
            <person name="Berlin A."/>
            <person name="Brown A."/>
            <person name="Chapman S.B."/>
            <person name="Chen Z."/>
            <person name="Dunbar C."/>
            <person name="Freedman E."/>
            <person name="Gearin G."/>
            <person name="Gellesch M."/>
            <person name="Goldberg J."/>
            <person name="Griggs A."/>
            <person name="Gujja S."/>
            <person name="Heiman D."/>
            <person name="Howarth C."/>
            <person name="Larson L."/>
            <person name="Lui A."/>
            <person name="MacDonald P.J.P."/>
            <person name="Mehta T."/>
            <person name="Montmayeur A."/>
            <person name="Murphy C."/>
            <person name="Neiman D."/>
            <person name="Pearson M."/>
            <person name="Priest M."/>
            <person name="Roberts A."/>
            <person name="Saif S."/>
            <person name="Shea T."/>
            <person name="Shenoy N."/>
            <person name="Sisk P."/>
            <person name="Stolte C."/>
            <person name="Sykes S."/>
            <person name="Yandava C."/>
            <person name="Wortman J."/>
            <person name="Nusbaum C."/>
            <person name="Birren B."/>
        </authorList>
    </citation>
    <scope>NUCLEOTIDE SEQUENCE</scope>
    <source>
        <strain evidence="3">R3-111a-1</strain>
    </source>
</reference>